<organism evidence="3 4">
    <name type="scientific">Sinomicrobium oceani</name>
    <dbReference type="NCBI Taxonomy" id="1150368"/>
    <lineage>
        <taxon>Bacteria</taxon>
        <taxon>Pseudomonadati</taxon>
        <taxon>Bacteroidota</taxon>
        <taxon>Flavobacteriia</taxon>
        <taxon>Flavobacteriales</taxon>
        <taxon>Flavobacteriaceae</taxon>
        <taxon>Sinomicrobium</taxon>
    </lineage>
</organism>
<feature type="transmembrane region" description="Helical" evidence="1">
    <location>
        <begin position="113"/>
        <end position="140"/>
    </location>
</feature>
<feature type="domain" description="DUF2062" evidence="2">
    <location>
        <begin position="10"/>
        <end position="143"/>
    </location>
</feature>
<sequence length="146" mass="15916">MPAILTILKTKIFAIEGSPKHIAGGFALGSFIGMMPIPGFQLFVSLGIASLIGLNKKAACLAVFNTNLFTGAFIFTFNYWLGGTVLGISSEFHFPDTIGLDFIHIVFTSGKNVLYALLAGGCITGLFSAWLSHYLVLLWFRKKTYR</sequence>
<reference evidence="3 4" key="1">
    <citation type="submission" date="2016-11" db="EMBL/GenBank/DDBJ databases">
        <authorList>
            <person name="Jaros S."/>
            <person name="Januszkiewicz K."/>
            <person name="Wedrychowicz H."/>
        </authorList>
    </citation>
    <scope>NUCLEOTIDE SEQUENCE [LARGE SCALE GENOMIC DNA]</scope>
    <source>
        <strain evidence="3 4">CGMCC 1.12145</strain>
    </source>
</reference>
<dbReference type="Proteomes" id="UP000182248">
    <property type="component" value="Unassembled WGS sequence"/>
</dbReference>
<evidence type="ECO:0000256" key="1">
    <source>
        <dbReference type="SAM" id="Phobius"/>
    </source>
</evidence>
<feature type="transmembrane region" description="Helical" evidence="1">
    <location>
        <begin position="59"/>
        <end position="81"/>
    </location>
</feature>
<feature type="transmembrane region" description="Helical" evidence="1">
    <location>
        <begin position="26"/>
        <end position="52"/>
    </location>
</feature>
<proteinExistence type="predicted"/>
<dbReference type="OrthoDB" id="9794343at2"/>
<dbReference type="EMBL" id="FPJE01000015">
    <property type="protein sequence ID" value="SFW62822.1"/>
    <property type="molecule type" value="Genomic_DNA"/>
</dbReference>
<dbReference type="PANTHER" id="PTHR40547">
    <property type="entry name" value="SLL0298 PROTEIN"/>
    <property type="match status" value="1"/>
</dbReference>
<keyword evidence="1" id="KW-0472">Membrane</keyword>
<name>A0A1K1QU38_9FLAO</name>
<keyword evidence="4" id="KW-1185">Reference proteome</keyword>
<dbReference type="STRING" id="1150368.SAMN02927921_02821"/>
<gene>
    <name evidence="3" type="ORF">SAMN02927921_02821</name>
</gene>
<dbReference type="PANTHER" id="PTHR40547:SF1">
    <property type="entry name" value="SLL0298 PROTEIN"/>
    <property type="match status" value="1"/>
</dbReference>
<dbReference type="InterPro" id="IPR018639">
    <property type="entry name" value="DUF2062"/>
</dbReference>
<accession>A0A1K1QU38</accession>
<dbReference type="AlphaFoldDB" id="A0A1K1QU38"/>
<keyword evidence="1" id="KW-0812">Transmembrane</keyword>
<dbReference type="Pfam" id="PF09835">
    <property type="entry name" value="DUF2062"/>
    <property type="match status" value="1"/>
</dbReference>
<protein>
    <recommendedName>
        <fullName evidence="2">DUF2062 domain-containing protein</fullName>
    </recommendedName>
</protein>
<keyword evidence="1" id="KW-1133">Transmembrane helix</keyword>
<evidence type="ECO:0000313" key="4">
    <source>
        <dbReference type="Proteomes" id="UP000182248"/>
    </source>
</evidence>
<dbReference type="RefSeq" id="WP_072318026.1">
    <property type="nucleotide sequence ID" value="NZ_FPJE01000015.1"/>
</dbReference>
<evidence type="ECO:0000313" key="3">
    <source>
        <dbReference type="EMBL" id="SFW62822.1"/>
    </source>
</evidence>
<evidence type="ECO:0000259" key="2">
    <source>
        <dbReference type="Pfam" id="PF09835"/>
    </source>
</evidence>